<dbReference type="PANTHER" id="PTHR30481">
    <property type="entry name" value="DNA ADENINE METHYLASE"/>
    <property type="match status" value="1"/>
</dbReference>
<dbReference type="KEGG" id="xal:XALC_0178"/>
<accession>D2U8R8</accession>
<keyword evidence="3" id="KW-0949">S-adenosyl-L-methionine</keyword>
<dbReference type="EMBL" id="FP565176">
    <property type="protein sequence ID" value="CBA14724.1"/>
    <property type="molecule type" value="Genomic_DNA"/>
</dbReference>
<dbReference type="GO" id="GO:0006298">
    <property type="term" value="P:mismatch repair"/>
    <property type="evidence" value="ECO:0007669"/>
    <property type="project" value="TreeGrafter"/>
</dbReference>
<evidence type="ECO:0000256" key="2">
    <source>
        <dbReference type="ARBA" id="ARBA00022679"/>
    </source>
</evidence>
<dbReference type="REBASE" id="23489">
    <property type="entry name" value="M.XalGPEORF178P"/>
</dbReference>
<dbReference type="eggNOG" id="COG0338">
    <property type="taxonomic scope" value="Bacteria"/>
</dbReference>
<evidence type="ECO:0000313" key="4">
    <source>
        <dbReference type="EMBL" id="CBA14724.1"/>
    </source>
</evidence>
<dbReference type="RefSeq" id="WP_012914741.1">
    <property type="nucleotide sequence ID" value="NC_013722.1"/>
</dbReference>
<dbReference type="EC" id="2.1.1.72" evidence="4"/>
<name>D2U8R8_XANAP</name>
<dbReference type="GO" id="GO:0009007">
    <property type="term" value="F:site-specific DNA-methyltransferase (adenine-specific) activity"/>
    <property type="evidence" value="ECO:0007669"/>
    <property type="project" value="UniProtKB-EC"/>
</dbReference>
<evidence type="ECO:0000256" key="3">
    <source>
        <dbReference type="ARBA" id="ARBA00022691"/>
    </source>
</evidence>
<keyword evidence="2 4" id="KW-0808">Transferase</keyword>
<evidence type="ECO:0000313" key="5">
    <source>
        <dbReference type="Proteomes" id="UP000001890"/>
    </source>
</evidence>
<reference evidence="4 5" key="1">
    <citation type="journal article" date="2009" name="BMC Genomics">
        <title>The complete genome sequence of Xanthomonas albilineans provides new insights into the reductive genome evolution of the xylem-limited Xanthomonadaceae.</title>
        <authorList>
            <person name="Pieretti I."/>
            <person name="Royer M."/>
            <person name="Barbe V."/>
            <person name="Carrere S."/>
            <person name="Koebnik R."/>
            <person name="Cociancich S."/>
            <person name="Couloux A."/>
            <person name="Darrasse A."/>
            <person name="Gouzy J."/>
            <person name="Jacques M.A."/>
            <person name="Lauber E."/>
            <person name="Manceau C."/>
            <person name="Mangenot S."/>
            <person name="Poussier S."/>
            <person name="Segurens B."/>
            <person name="Szurek B."/>
            <person name="Verdier V."/>
            <person name="Arlat M."/>
            <person name="Rott P."/>
        </authorList>
    </citation>
    <scope>NUCLEOTIDE SEQUENCE [LARGE SCALE GENOMIC DNA]</scope>
    <source>
        <strain evidence="5">GPE PC73 / CFBP 7063</strain>
    </source>
</reference>
<organism evidence="4 5">
    <name type="scientific">Xanthomonas albilineans (strain GPE PC73 / CFBP 7063)</name>
    <dbReference type="NCBI Taxonomy" id="380358"/>
    <lineage>
        <taxon>Bacteria</taxon>
        <taxon>Pseudomonadati</taxon>
        <taxon>Pseudomonadota</taxon>
        <taxon>Gammaproteobacteria</taxon>
        <taxon>Lysobacterales</taxon>
        <taxon>Lysobacteraceae</taxon>
        <taxon>Xanthomonas</taxon>
    </lineage>
</organism>
<dbReference type="OrthoDB" id="9805629at2"/>
<dbReference type="InterPro" id="IPR012327">
    <property type="entry name" value="MeTrfase_D12"/>
</dbReference>
<dbReference type="STRING" id="380358.XALC_0178"/>
<dbReference type="SUPFAM" id="SSF53335">
    <property type="entry name" value="S-adenosyl-L-methionine-dependent methyltransferases"/>
    <property type="match status" value="1"/>
</dbReference>
<dbReference type="Proteomes" id="UP000001890">
    <property type="component" value="Chromosome"/>
</dbReference>
<keyword evidence="1 4" id="KW-0489">Methyltransferase</keyword>
<dbReference type="AlphaFoldDB" id="D2U8R8"/>
<dbReference type="GO" id="GO:0032259">
    <property type="term" value="P:methylation"/>
    <property type="evidence" value="ECO:0007669"/>
    <property type="project" value="UniProtKB-KW"/>
</dbReference>
<protein>
    <submittedName>
        <fullName evidence="4">Putative n6 adenine-specific dna methyltransferase protein</fullName>
        <ecNumber evidence="4">2.1.1.72</ecNumber>
    </submittedName>
</protein>
<dbReference type="GO" id="GO:0009307">
    <property type="term" value="P:DNA restriction-modification system"/>
    <property type="evidence" value="ECO:0007669"/>
    <property type="project" value="InterPro"/>
</dbReference>
<dbReference type="GO" id="GO:0043565">
    <property type="term" value="F:sequence-specific DNA binding"/>
    <property type="evidence" value="ECO:0007669"/>
    <property type="project" value="TreeGrafter"/>
</dbReference>
<evidence type="ECO:0000256" key="1">
    <source>
        <dbReference type="ARBA" id="ARBA00022603"/>
    </source>
</evidence>
<dbReference type="PANTHER" id="PTHR30481:SF4">
    <property type="entry name" value="SITE-SPECIFIC DNA-METHYLTRANSFERASE (ADENINE-SPECIFIC)"/>
    <property type="match status" value="1"/>
</dbReference>
<keyword evidence="5" id="KW-1185">Reference proteome</keyword>
<dbReference type="InterPro" id="IPR029063">
    <property type="entry name" value="SAM-dependent_MTases_sf"/>
</dbReference>
<dbReference type="PIRSF" id="PIRSF000398">
    <property type="entry name" value="M_m6A_EcoRV"/>
    <property type="match status" value="1"/>
</dbReference>
<proteinExistence type="predicted"/>
<dbReference type="Pfam" id="PF02086">
    <property type="entry name" value="MethyltransfD12"/>
    <property type="match status" value="1"/>
</dbReference>
<dbReference type="GO" id="GO:1904047">
    <property type="term" value="F:S-adenosyl-L-methionine binding"/>
    <property type="evidence" value="ECO:0007669"/>
    <property type="project" value="TreeGrafter"/>
</dbReference>
<gene>
    <name evidence="4" type="ordered locus">XALc_0178</name>
</gene>
<dbReference type="Gene3D" id="3.40.50.150">
    <property type="entry name" value="Vaccinia Virus protein VP39"/>
    <property type="match status" value="2"/>
</dbReference>
<dbReference type="PRINTS" id="PR00505">
    <property type="entry name" value="D12N6MTFRASE"/>
</dbReference>
<sequence>MITSPAFRYHGGKFRLSPWVQQHLPPHRTYVEPFGGAAGVLLTKPRSYAEVYNDLDGDVVNLFRVLQSPSDRDRLIEACLLTPYARSEFEIAWHATSDPVERARRLLIRAQMGFGSAGATKGTTGFRIDSQRAYGTAQQLWARFPPSLIDVAKRFTGVLIENRPAIEVMQQHDTPQTLHYVDPPYVHSTRVRAAGKAGYYKHEMSEADHQQLLDCLLSLDGMVMVSGYRTNLYDTTLAGWRRVETRARISGGRGTKIRTECMWISPSCAVSVRQGNLALGAA</sequence>
<dbReference type="InterPro" id="IPR012263">
    <property type="entry name" value="M_m6A_EcoRV"/>
</dbReference>